<name>A0ABW2TQI4_9PSEU</name>
<dbReference type="Proteomes" id="UP001596512">
    <property type="component" value="Unassembled WGS sequence"/>
</dbReference>
<organism evidence="1 2">
    <name type="scientific">Actinokineospora soli</name>
    <dbReference type="NCBI Taxonomy" id="1048753"/>
    <lineage>
        <taxon>Bacteria</taxon>
        <taxon>Bacillati</taxon>
        <taxon>Actinomycetota</taxon>
        <taxon>Actinomycetes</taxon>
        <taxon>Pseudonocardiales</taxon>
        <taxon>Pseudonocardiaceae</taxon>
        <taxon>Actinokineospora</taxon>
    </lineage>
</organism>
<sequence>MTAELIDHRPGPPRPPVLDAAHLGALQMVARGEVGGYGGCSVLRHRTDDLSALMIGALFTLRRDGFIGYGAEVDPHDGWVAAELTSAGNRLLDIWLRRGRRTPDEAARHRDWFVLLRCAHRGELGLTEKNEITGRGLPRRTDLTARARELVSAGHLVVGSLKLRDCRLVTLSETGRQLHSRLDLSEPRG</sequence>
<comment type="caution">
    <text evidence="1">The sequence shown here is derived from an EMBL/GenBank/DDBJ whole genome shotgun (WGS) entry which is preliminary data.</text>
</comment>
<evidence type="ECO:0000313" key="2">
    <source>
        <dbReference type="Proteomes" id="UP001596512"/>
    </source>
</evidence>
<gene>
    <name evidence="1" type="ORF">ACFQV2_23970</name>
</gene>
<evidence type="ECO:0000313" key="1">
    <source>
        <dbReference type="EMBL" id="MFC7616072.1"/>
    </source>
</evidence>
<evidence type="ECO:0008006" key="3">
    <source>
        <dbReference type="Google" id="ProtNLM"/>
    </source>
</evidence>
<proteinExistence type="predicted"/>
<keyword evidence="2" id="KW-1185">Reference proteome</keyword>
<protein>
    <recommendedName>
        <fullName evidence="3">GPP34 family phosphoprotein</fullName>
    </recommendedName>
</protein>
<accession>A0ABW2TQI4</accession>
<reference evidence="2" key="1">
    <citation type="journal article" date="2019" name="Int. J. Syst. Evol. Microbiol.">
        <title>The Global Catalogue of Microorganisms (GCM) 10K type strain sequencing project: providing services to taxonomists for standard genome sequencing and annotation.</title>
        <authorList>
            <consortium name="The Broad Institute Genomics Platform"/>
            <consortium name="The Broad Institute Genome Sequencing Center for Infectious Disease"/>
            <person name="Wu L."/>
            <person name="Ma J."/>
        </authorList>
    </citation>
    <scope>NUCLEOTIDE SEQUENCE [LARGE SCALE GENOMIC DNA]</scope>
    <source>
        <strain evidence="2">JCM 17695</strain>
    </source>
</reference>
<dbReference type="EMBL" id="JBHTEY010000004">
    <property type="protein sequence ID" value="MFC7616072.1"/>
    <property type="molecule type" value="Genomic_DNA"/>
</dbReference>